<dbReference type="InterPro" id="IPR002129">
    <property type="entry name" value="PyrdxlP-dep_de-COase"/>
</dbReference>
<name>G0VGW9_NAUCA</name>
<reference key="2">
    <citation type="submission" date="2011-08" db="EMBL/GenBank/DDBJ databases">
        <title>Genome sequence of Naumovozyma castellii.</title>
        <authorList>
            <person name="Gordon J.L."/>
            <person name="Armisen D."/>
            <person name="Proux-Wera E."/>
            <person name="OhEigeartaigh S.S."/>
            <person name="Byrne K.P."/>
            <person name="Wolfe K.H."/>
        </authorList>
    </citation>
    <scope>NUCLEOTIDE SEQUENCE</scope>
    <source>
        <strain>Type strain:CBS 4309</strain>
    </source>
</reference>
<feature type="modified residue" description="N6-(pyridoxal phosphate)lysine" evidence="16">
    <location>
        <position position="399"/>
    </location>
</feature>
<evidence type="ECO:0000313" key="19">
    <source>
        <dbReference type="Proteomes" id="UP000001640"/>
    </source>
</evidence>
<dbReference type="HOGENOM" id="CLU_028929_1_0_1"/>
<keyword evidence="10" id="KW-0443">Lipid metabolism</keyword>
<evidence type="ECO:0000256" key="16">
    <source>
        <dbReference type="PIRSR" id="PIRSR602129-50"/>
    </source>
</evidence>
<evidence type="ECO:0000256" key="17">
    <source>
        <dbReference type="RuleBase" id="RU000382"/>
    </source>
</evidence>
<comment type="pathway">
    <text evidence="4">Sphingolipid metabolism.</text>
</comment>
<dbReference type="GO" id="GO:0030170">
    <property type="term" value="F:pyridoxal phosphate binding"/>
    <property type="evidence" value="ECO:0007669"/>
    <property type="project" value="InterPro"/>
</dbReference>
<evidence type="ECO:0000256" key="11">
    <source>
        <dbReference type="ARBA" id="ARBA00023136"/>
    </source>
</evidence>
<dbReference type="Gene3D" id="3.40.640.10">
    <property type="entry name" value="Type I PLP-dependent aspartate aminotransferase-like (Major domain)"/>
    <property type="match status" value="1"/>
</dbReference>
<dbReference type="GO" id="GO:0019752">
    <property type="term" value="P:carboxylic acid metabolic process"/>
    <property type="evidence" value="ECO:0007669"/>
    <property type="project" value="InterPro"/>
</dbReference>
<keyword evidence="12 17" id="KW-0456">Lyase</keyword>
<dbReference type="AlphaFoldDB" id="G0VGW9"/>
<dbReference type="InterPro" id="IPR015421">
    <property type="entry name" value="PyrdxlP-dep_Trfase_major"/>
</dbReference>
<dbReference type="eggNOG" id="KOG1383">
    <property type="taxonomic scope" value="Eukaryota"/>
</dbReference>
<dbReference type="OMA" id="FKDHQFT"/>
<evidence type="ECO:0000256" key="6">
    <source>
        <dbReference type="ARBA" id="ARBA00022824"/>
    </source>
</evidence>
<dbReference type="Proteomes" id="UP000001640">
    <property type="component" value="Chromosome 6"/>
</dbReference>
<keyword evidence="9" id="KW-1133">Transmembrane helix</keyword>
<protein>
    <recommendedName>
        <fullName evidence="14">sphinganine-1-phosphate aldolase</fullName>
        <ecNumber evidence="14">4.1.2.27</ecNumber>
    </recommendedName>
    <alternativeName>
        <fullName evidence="15">Sphingosine-1-phosphate aldolase</fullName>
    </alternativeName>
</protein>
<reference evidence="18 19" key="1">
    <citation type="journal article" date="2011" name="Proc. Natl. Acad. Sci. U.S.A.">
        <title>Evolutionary erosion of yeast sex chromosomes by mating-type switching accidents.</title>
        <authorList>
            <person name="Gordon J.L."/>
            <person name="Armisen D."/>
            <person name="Proux-Wera E."/>
            <person name="Oheigeartaigh S.S."/>
            <person name="Byrne K.P."/>
            <person name="Wolfe K.H."/>
        </authorList>
    </citation>
    <scope>NUCLEOTIDE SEQUENCE [LARGE SCALE GENOMIC DNA]</scope>
    <source>
        <strain evidence="19">ATCC 76901 / BCRC 22586 / CBS 4309 / NBRC 1992 / NRRL Y-12630</strain>
    </source>
</reference>
<keyword evidence="7 16" id="KW-0663">Pyridoxal phosphate</keyword>
<evidence type="ECO:0000256" key="3">
    <source>
        <dbReference type="ARBA" id="ARBA00004760"/>
    </source>
</evidence>
<keyword evidence="5" id="KW-0812">Transmembrane</keyword>
<organism evidence="18 19">
    <name type="scientific">Naumovozyma castellii</name>
    <name type="common">Yeast</name>
    <name type="synonym">Saccharomyces castellii</name>
    <dbReference type="NCBI Taxonomy" id="27288"/>
    <lineage>
        <taxon>Eukaryota</taxon>
        <taxon>Fungi</taxon>
        <taxon>Dikarya</taxon>
        <taxon>Ascomycota</taxon>
        <taxon>Saccharomycotina</taxon>
        <taxon>Saccharomycetes</taxon>
        <taxon>Saccharomycetales</taxon>
        <taxon>Saccharomycetaceae</taxon>
        <taxon>Naumovozyma</taxon>
    </lineage>
</organism>
<gene>
    <name evidence="18" type="primary">NCAS0F02560</name>
    <name evidence="18" type="ordered locus">NCAS_0F02560</name>
</gene>
<dbReference type="FunFam" id="3.40.640.10:FF:000020">
    <property type="entry name" value="sphingosine-1-phosphate lyase 1"/>
    <property type="match status" value="1"/>
</dbReference>
<evidence type="ECO:0000256" key="12">
    <source>
        <dbReference type="ARBA" id="ARBA00023239"/>
    </source>
</evidence>
<dbReference type="GO" id="GO:0030149">
    <property type="term" value="P:sphingolipid catabolic process"/>
    <property type="evidence" value="ECO:0007669"/>
    <property type="project" value="TreeGrafter"/>
</dbReference>
<keyword evidence="6" id="KW-0256">Endoplasmic reticulum</keyword>
<evidence type="ECO:0000256" key="2">
    <source>
        <dbReference type="ARBA" id="ARBA00004389"/>
    </source>
</evidence>
<keyword evidence="11" id="KW-0472">Membrane</keyword>
<evidence type="ECO:0000256" key="1">
    <source>
        <dbReference type="ARBA" id="ARBA00001933"/>
    </source>
</evidence>
<evidence type="ECO:0000256" key="8">
    <source>
        <dbReference type="ARBA" id="ARBA00022919"/>
    </source>
</evidence>
<dbReference type="PANTHER" id="PTHR42735">
    <property type="match status" value="1"/>
</dbReference>
<evidence type="ECO:0000256" key="7">
    <source>
        <dbReference type="ARBA" id="ARBA00022898"/>
    </source>
</evidence>
<accession>G0VGW9</accession>
<proteinExistence type="inferred from homology"/>
<dbReference type="InterPro" id="IPR015424">
    <property type="entry name" value="PyrdxlP-dep_Trfase"/>
</dbReference>
<dbReference type="PANTHER" id="PTHR42735:SF6">
    <property type="entry name" value="SPHINGOSINE-1-PHOSPHATE LYASE 1"/>
    <property type="match status" value="1"/>
</dbReference>
<comment type="similarity">
    <text evidence="13">Belongs to the group II decarboxylase family. Sphingosine-1-phosphate lyase subfamily.</text>
</comment>
<dbReference type="GO" id="GO:0032541">
    <property type="term" value="C:cortical endoplasmic reticulum"/>
    <property type="evidence" value="ECO:0007669"/>
    <property type="project" value="EnsemblFungi"/>
</dbReference>
<evidence type="ECO:0000313" key="18">
    <source>
        <dbReference type="EMBL" id="CCC70740.1"/>
    </source>
</evidence>
<comment type="pathway">
    <text evidence="3">Lipid metabolism; sphingolipid metabolism.</text>
</comment>
<dbReference type="GO" id="GO:0009267">
    <property type="term" value="P:cellular response to starvation"/>
    <property type="evidence" value="ECO:0007669"/>
    <property type="project" value="EnsemblFungi"/>
</dbReference>
<dbReference type="InParanoid" id="G0VGW9"/>
<sequence>MSSSTATMDGAAAIIVPGTVPLWAMFLNWKDNTLDPFLNSFVLKTTDIPSVMACTRHFITDYYYTHSWYDILKDYLLFCFIYGIVNKLWFNIKVYGVFGFIRRSYNIASKILFKKLLSSPLLKKKVDEQVQIAIDGIETGLIKDDSSLMHFAALPKVGLAQEQVIEQLEKLNEVLPHTEWEEGRVSGAVYHGGSDLIHLQSVAFEKYCVANQLHPDVFPAVRKMEAEVVSMVLNMFNAPSDTGCGTTTSGGTESLLLACLSAKMYGYHHKGITNPEMIIPVTAHAGFDKAAYYFGIKLHHVDLDPKTFKVDLKKVKKFINKNTVLLAGSVPNFPHGIDDDIVGLGKLAEKYSIPLHVDCCLGSFIVAFMEKAGFNKDGTLPLFDFRVPGVTSISCDTHKYGFAPKGSSVLMYRNADLRMHQYYVNPDWTGGLYGSSTLAGSRPGALVVGCWSTMVNMGEAGYIQSCTDIIHATRKLKKYISTNLPELEIIGDPKFSVISFKSNKIDIYELSDRLAKGGWHLNALQNPPALHLAVTRLTIPSIDSLCEILDKEVTSMKNAPGAKPSSDSTSALYGIAGSVKTTGVADRLIVGFLDTLYKLKPGE</sequence>
<dbReference type="EC" id="4.1.2.27" evidence="14"/>
<dbReference type="RefSeq" id="XP_003677095.1">
    <property type="nucleotide sequence ID" value="XM_003677047.1"/>
</dbReference>
<keyword evidence="8" id="KW-0746">Sphingolipid metabolism</keyword>
<dbReference type="SUPFAM" id="SSF53383">
    <property type="entry name" value="PLP-dependent transferases"/>
    <property type="match status" value="1"/>
</dbReference>
<evidence type="ECO:0000256" key="13">
    <source>
        <dbReference type="ARBA" id="ARBA00038302"/>
    </source>
</evidence>
<dbReference type="Gene3D" id="3.90.1150.10">
    <property type="entry name" value="Aspartate Aminotransferase, domain 1"/>
    <property type="match status" value="1"/>
</dbReference>
<evidence type="ECO:0000256" key="14">
    <source>
        <dbReference type="ARBA" id="ARBA00038965"/>
    </source>
</evidence>
<dbReference type="GO" id="GO:0008117">
    <property type="term" value="F:sphinganine-1-phosphate aldolase activity"/>
    <property type="evidence" value="ECO:0007669"/>
    <property type="project" value="UniProtKB-EC"/>
</dbReference>
<comment type="subcellular location">
    <subcellularLocation>
        <location evidence="2">Endoplasmic reticulum membrane</location>
        <topology evidence="2">Single-pass membrane protein</topology>
    </subcellularLocation>
</comment>
<dbReference type="GO" id="GO:0019722">
    <property type="term" value="P:calcium-mediated signaling"/>
    <property type="evidence" value="ECO:0007669"/>
    <property type="project" value="EnsemblFungi"/>
</dbReference>
<keyword evidence="19" id="KW-1185">Reference proteome</keyword>
<dbReference type="GO" id="GO:0097038">
    <property type="term" value="C:perinuclear endoplasmic reticulum"/>
    <property type="evidence" value="ECO:0007669"/>
    <property type="project" value="EnsemblFungi"/>
</dbReference>
<dbReference type="GO" id="GO:0005789">
    <property type="term" value="C:endoplasmic reticulum membrane"/>
    <property type="evidence" value="ECO:0007669"/>
    <property type="project" value="UniProtKB-SubCell"/>
</dbReference>
<evidence type="ECO:0000256" key="9">
    <source>
        <dbReference type="ARBA" id="ARBA00022989"/>
    </source>
</evidence>
<evidence type="ECO:0000256" key="10">
    <source>
        <dbReference type="ARBA" id="ARBA00023098"/>
    </source>
</evidence>
<dbReference type="Pfam" id="PF00282">
    <property type="entry name" value="Pyridoxal_deC"/>
    <property type="match status" value="1"/>
</dbReference>
<dbReference type="GO" id="GO:0042802">
    <property type="term" value="F:identical protein binding"/>
    <property type="evidence" value="ECO:0007669"/>
    <property type="project" value="EnsemblFungi"/>
</dbReference>
<dbReference type="InterPro" id="IPR015422">
    <property type="entry name" value="PyrdxlP-dep_Trfase_small"/>
</dbReference>
<dbReference type="GeneID" id="96904388"/>
<dbReference type="FunCoup" id="G0VGW9">
    <property type="interactions" value="796"/>
</dbReference>
<dbReference type="Gene3D" id="6.10.140.2150">
    <property type="match status" value="1"/>
</dbReference>
<dbReference type="InterPro" id="IPR050477">
    <property type="entry name" value="GrpII_AminoAcid_Decarb"/>
</dbReference>
<dbReference type="OrthoDB" id="10254570at2759"/>
<dbReference type="EMBL" id="HE576757">
    <property type="protein sequence ID" value="CCC70740.1"/>
    <property type="molecule type" value="Genomic_DNA"/>
</dbReference>
<comment type="cofactor">
    <cofactor evidence="1 16 17">
        <name>pyridoxal 5'-phosphate</name>
        <dbReference type="ChEBI" id="CHEBI:597326"/>
    </cofactor>
</comment>
<evidence type="ECO:0000256" key="4">
    <source>
        <dbReference type="ARBA" id="ARBA00004991"/>
    </source>
</evidence>
<dbReference type="STRING" id="1064592.G0VGW9"/>
<evidence type="ECO:0000256" key="15">
    <source>
        <dbReference type="ARBA" id="ARBA00042568"/>
    </source>
</evidence>
<dbReference type="KEGG" id="ncs:NCAS_0F02560"/>
<evidence type="ECO:0000256" key="5">
    <source>
        <dbReference type="ARBA" id="ARBA00022692"/>
    </source>
</evidence>